<dbReference type="Gene3D" id="2.170.130.10">
    <property type="entry name" value="TonB-dependent receptor, plug domain"/>
    <property type="match status" value="1"/>
</dbReference>
<dbReference type="Gene3D" id="2.60.40.1120">
    <property type="entry name" value="Carboxypeptidase-like, regulatory domain"/>
    <property type="match status" value="1"/>
</dbReference>
<feature type="domain" description="TonB-dependent receptor plug" evidence="3">
    <location>
        <begin position="129"/>
        <end position="227"/>
    </location>
</feature>
<evidence type="ECO:0000313" key="5">
    <source>
        <dbReference type="Proteomes" id="UP000199312"/>
    </source>
</evidence>
<dbReference type="InterPro" id="IPR037066">
    <property type="entry name" value="Plug_dom_sf"/>
</dbReference>
<dbReference type="Pfam" id="PF07715">
    <property type="entry name" value="Plug"/>
    <property type="match status" value="1"/>
</dbReference>
<reference evidence="5" key="1">
    <citation type="submission" date="2016-10" db="EMBL/GenBank/DDBJ databases">
        <authorList>
            <person name="Varghese N."/>
            <person name="Submissions S."/>
        </authorList>
    </citation>
    <scope>NUCLEOTIDE SEQUENCE [LARGE SCALE GENOMIC DNA]</scope>
    <source>
        <strain evidence="5">DSM 24450</strain>
    </source>
</reference>
<organism evidence="4 5">
    <name type="scientific">Lutibacter maritimus</name>
    <dbReference type="NCBI Taxonomy" id="593133"/>
    <lineage>
        <taxon>Bacteria</taxon>
        <taxon>Pseudomonadati</taxon>
        <taxon>Bacteroidota</taxon>
        <taxon>Flavobacteriia</taxon>
        <taxon>Flavobacteriales</taxon>
        <taxon>Flavobacteriaceae</taxon>
        <taxon>Lutibacter</taxon>
    </lineage>
</organism>
<comment type="subcellular location">
    <subcellularLocation>
        <location evidence="1">Cell outer membrane</location>
    </subcellularLocation>
</comment>
<evidence type="ECO:0000313" key="4">
    <source>
        <dbReference type="EMBL" id="SFS40009.1"/>
    </source>
</evidence>
<protein>
    <submittedName>
        <fullName evidence="4">TonB-dependent Receptor Plug Domain</fullName>
    </submittedName>
</protein>
<evidence type="ECO:0000256" key="1">
    <source>
        <dbReference type="RuleBase" id="RU003357"/>
    </source>
</evidence>
<gene>
    <name evidence="4" type="ORF">SAMN04488006_1071</name>
</gene>
<dbReference type="RefSeq" id="WP_090223477.1">
    <property type="nucleotide sequence ID" value="NZ_FOZP01000002.1"/>
</dbReference>
<keyword evidence="4" id="KW-0675">Receptor</keyword>
<accession>A0A1I6PIL3</accession>
<dbReference type="Pfam" id="PF13715">
    <property type="entry name" value="CarbopepD_reg_2"/>
    <property type="match status" value="1"/>
</dbReference>
<dbReference type="STRING" id="593133.SAMN04488006_1071"/>
<keyword evidence="1" id="KW-0472">Membrane</keyword>
<proteinExistence type="inferred from homology"/>
<dbReference type="InterPro" id="IPR008969">
    <property type="entry name" value="CarboxyPept-like_regulatory"/>
</dbReference>
<dbReference type="InterPro" id="IPR000531">
    <property type="entry name" value="Beta-barrel_TonB"/>
</dbReference>
<sequence length="923" mass="101671">MNKTIIGIFLLFSTLLFSQNKGTVSGIVLDKEFENAALPFANVFIKGTSIGTTTDFDGKYELKADAGIYTLVFSFIGYKTVEIPKIQVKQGENTTVNQILSASEGVSLNEIQITGSVSKESESALLTEQRKATTIEQKIGAEELNRKGVSDVAAALTKTTGISKEEGSGNVFVRGLGDRYNITTLNGLPLPSNNPSKKNIDLGIFSTDIVEFIGIDKTYTVKNYGDFAGANVNIASKNYKGTGFLEIGIGTGANSEAISQSDFYLNDGPNYSGFYTKSYPSFPLSNYNFTTSWDREKANSPINGSVSIKGGESFNIGKDTKVNIFAVGSFDNGYSYKEGVSRGSVNVGGVARKDYDFTSYAYDTNTTLLSNIGVSHKNQSLKYNGLYINSTSQKQDEYYGTVDIFDYAPEGGAFLQRATFERTELIVHQLLGEHTITDALDVNWGASYNFVKNAVPNRRQNILTPDNWDNPEGPKSFQQTNNASDNHRFYQNLEEEEIATNFSTTYKFGKNETDEFRGKLTLGYSGRFKTVDFKATQFNLRINTRVDQPFVENIYNLDAYFNQANLNANLFSIETFRGNVSQANALSPQTFGGPQDIHAGYISVEYIISPKLTVVAGTRAEQINQTINWDTSLSSGSSKLDKLEILPMISLKYEVNEQQNLKFAASKSYTLPQYIERALFQFVGATQSSVGNPNLYASTDYNADFKWEYFPKSNEIIALGVFGKSIQNPINEVVINSASNDISYVNSGDAATVIGAEFEIRKSLLNNNNKLTIGFNTSYMYSNQELDKEKVINETSAAGYGISVDFTNTEDNLSGASNLLLNADISFEREFNNNKSIQATVAYNYFSDRIFALGTEGKGNLVDQGSGSLDFILKSKLNDKLGLSISAKNILNPSIERVQETQNVIVSSFKKGTNLKLSLSYTF</sequence>
<dbReference type="InterPro" id="IPR012910">
    <property type="entry name" value="Plug_dom"/>
</dbReference>
<dbReference type="AlphaFoldDB" id="A0A1I6PIL3"/>
<keyword evidence="1" id="KW-0798">TonB box</keyword>
<dbReference type="PANTHER" id="PTHR40980">
    <property type="entry name" value="PLUG DOMAIN-CONTAINING PROTEIN"/>
    <property type="match status" value="1"/>
</dbReference>
<dbReference type="PANTHER" id="PTHR40980:SF5">
    <property type="entry name" value="TONB-DEPENDENT RECEPTOR"/>
    <property type="match status" value="1"/>
</dbReference>
<dbReference type="EMBL" id="FOZP01000002">
    <property type="protein sequence ID" value="SFS40009.1"/>
    <property type="molecule type" value="Genomic_DNA"/>
</dbReference>
<dbReference type="GO" id="GO:0009279">
    <property type="term" value="C:cell outer membrane"/>
    <property type="evidence" value="ECO:0007669"/>
    <property type="project" value="UniProtKB-SubCell"/>
</dbReference>
<comment type="similarity">
    <text evidence="1">Belongs to the TonB-dependent receptor family.</text>
</comment>
<name>A0A1I6PIL3_9FLAO</name>
<feature type="domain" description="TonB-dependent receptor-like beta-barrel" evidence="2">
    <location>
        <begin position="460"/>
        <end position="890"/>
    </location>
</feature>
<dbReference type="Proteomes" id="UP000199312">
    <property type="component" value="Unassembled WGS sequence"/>
</dbReference>
<dbReference type="Pfam" id="PF00593">
    <property type="entry name" value="TonB_dep_Rec_b-barrel"/>
    <property type="match status" value="1"/>
</dbReference>
<evidence type="ECO:0000259" key="2">
    <source>
        <dbReference type="Pfam" id="PF00593"/>
    </source>
</evidence>
<dbReference type="SUPFAM" id="SSF56935">
    <property type="entry name" value="Porins"/>
    <property type="match status" value="1"/>
</dbReference>
<evidence type="ECO:0000259" key="3">
    <source>
        <dbReference type="Pfam" id="PF07715"/>
    </source>
</evidence>
<dbReference type="OrthoDB" id="9768470at2"/>
<dbReference type="SUPFAM" id="SSF49464">
    <property type="entry name" value="Carboxypeptidase regulatory domain-like"/>
    <property type="match status" value="1"/>
</dbReference>
<keyword evidence="5" id="KW-1185">Reference proteome</keyword>